<dbReference type="Pfam" id="PF20434">
    <property type="entry name" value="BD-FAE"/>
    <property type="match status" value="1"/>
</dbReference>
<dbReference type="AlphaFoldDB" id="A0A371PAY0"/>
<feature type="domain" description="BD-FAE-like" evidence="2">
    <location>
        <begin position="53"/>
        <end position="256"/>
    </location>
</feature>
<dbReference type="OrthoDB" id="255603at2"/>
<dbReference type="Proteomes" id="UP000265581">
    <property type="component" value="Unassembled WGS sequence"/>
</dbReference>
<dbReference type="InterPro" id="IPR050300">
    <property type="entry name" value="GDXG_lipolytic_enzyme"/>
</dbReference>
<proteinExistence type="predicted"/>
<evidence type="ECO:0000313" key="4">
    <source>
        <dbReference type="Proteomes" id="UP000265581"/>
    </source>
</evidence>
<evidence type="ECO:0000256" key="1">
    <source>
        <dbReference type="ARBA" id="ARBA00022801"/>
    </source>
</evidence>
<keyword evidence="4" id="KW-1185">Reference proteome</keyword>
<dbReference type="InterPro" id="IPR049492">
    <property type="entry name" value="BD-FAE-like_dom"/>
</dbReference>
<dbReference type="PANTHER" id="PTHR48081">
    <property type="entry name" value="AB HYDROLASE SUPERFAMILY PROTEIN C4A8.06C"/>
    <property type="match status" value="1"/>
</dbReference>
<comment type="caution">
    <text evidence="3">The sequence shown here is derived from an EMBL/GenBank/DDBJ whole genome shotgun (WGS) entry which is preliminary data.</text>
</comment>
<protein>
    <submittedName>
        <fullName evidence="3">Alpha/beta hydrolase</fullName>
    </submittedName>
</protein>
<organism evidence="3 4">
    <name type="scientific">Aeromicrobium endophyticum</name>
    <dbReference type="NCBI Taxonomy" id="2292704"/>
    <lineage>
        <taxon>Bacteria</taxon>
        <taxon>Bacillati</taxon>
        <taxon>Actinomycetota</taxon>
        <taxon>Actinomycetes</taxon>
        <taxon>Propionibacteriales</taxon>
        <taxon>Nocardioidaceae</taxon>
        <taxon>Aeromicrobium</taxon>
    </lineage>
</organism>
<accession>A0A371PAY0</accession>
<name>A0A371PAY0_9ACTN</name>
<reference evidence="3 4" key="1">
    <citation type="submission" date="2018-08" db="EMBL/GenBank/DDBJ databases">
        <title>Aeromicrobium sp. M2KJ-4, whole genome shotgun sequence.</title>
        <authorList>
            <person name="Tuo L."/>
        </authorList>
    </citation>
    <scope>NUCLEOTIDE SEQUENCE [LARGE SCALE GENOMIC DNA]</scope>
    <source>
        <strain evidence="3 4">M2KJ-4</strain>
    </source>
</reference>
<gene>
    <name evidence="3" type="ORF">DX116_05710</name>
</gene>
<dbReference type="GO" id="GO:0016787">
    <property type="term" value="F:hydrolase activity"/>
    <property type="evidence" value="ECO:0007669"/>
    <property type="project" value="UniProtKB-KW"/>
</dbReference>
<dbReference type="Gene3D" id="3.40.50.1820">
    <property type="entry name" value="alpha/beta hydrolase"/>
    <property type="match status" value="1"/>
</dbReference>
<dbReference type="PANTHER" id="PTHR48081:SF13">
    <property type="entry name" value="ALPHA_BETA HYDROLASE"/>
    <property type="match status" value="1"/>
</dbReference>
<sequence>MDRHLDELMPPIPYEDVAPAALLRPPATSVVPGAASHLGLIYAQVMGWRPLRLDVHLPTATTTRAPAVIYVHGGSFIGGIPAMGPWTSLPLHGIAVVSVSYRLTGEVSFPEPVEDVRAAVRWVRDHADEWGIDPGRLALWGSSAGALLSGIAAVSDDRPLGRRVGSSQASSHVSAAIGHYGVSDLRSLAQDAIPGSETQATELGAIMDRFVGSSTVPPSVTSHLGLAKSVPPPFLLVHGDADQRVGPGQSRRLHDGLVAAGGTSTYLEIPGADHGTQEFFRDPVVGRCVQFLRQAWDAPTMVT</sequence>
<dbReference type="SUPFAM" id="SSF53474">
    <property type="entry name" value="alpha/beta-Hydrolases"/>
    <property type="match status" value="1"/>
</dbReference>
<evidence type="ECO:0000313" key="3">
    <source>
        <dbReference type="EMBL" id="REK73079.1"/>
    </source>
</evidence>
<evidence type="ECO:0000259" key="2">
    <source>
        <dbReference type="Pfam" id="PF20434"/>
    </source>
</evidence>
<dbReference type="InterPro" id="IPR029058">
    <property type="entry name" value="AB_hydrolase_fold"/>
</dbReference>
<dbReference type="RefSeq" id="WP_119703193.1">
    <property type="nucleotide sequence ID" value="NZ_JBHSOI010000001.1"/>
</dbReference>
<dbReference type="EMBL" id="QUBR01000001">
    <property type="protein sequence ID" value="REK73079.1"/>
    <property type="molecule type" value="Genomic_DNA"/>
</dbReference>
<keyword evidence="1 3" id="KW-0378">Hydrolase</keyword>